<name>A0A3M7MFV4_9PLEO</name>
<evidence type="ECO:0000256" key="3">
    <source>
        <dbReference type="SAM" id="SignalP"/>
    </source>
</evidence>
<keyword evidence="1" id="KW-0863">Zinc-finger</keyword>
<evidence type="ECO:0000256" key="1">
    <source>
        <dbReference type="PROSITE-ProRule" id="PRU00042"/>
    </source>
</evidence>
<evidence type="ECO:0000313" key="5">
    <source>
        <dbReference type="EMBL" id="RMZ73357.1"/>
    </source>
</evidence>
<dbReference type="InterPro" id="IPR051061">
    <property type="entry name" value="Zinc_finger_trans_reg"/>
</dbReference>
<dbReference type="PROSITE" id="PS50157">
    <property type="entry name" value="ZINC_FINGER_C2H2_2"/>
    <property type="match status" value="2"/>
</dbReference>
<keyword evidence="1" id="KW-0862">Zinc</keyword>
<feature type="compositionally biased region" description="Basic residues" evidence="2">
    <location>
        <begin position="157"/>
        <end position="167"/>
    </location>
</feature>
<dbReference type="Pfam" id="PF00096">
    <property type="entry name" value="zf-C2H2"/>
    <property type="match status" value="1"/>
</dbReference>
<dbReference type="PROSITE" id="PS00028">
    <property type="entry name" value="ZINC_FINGER_C2H2_1"/>
    <property type="match status" value="2"/>
</dbReference>
<evidence type="ECO:0000256" key="2">
    <source>
        <dbReference type="SAM" id="MobiDB-lite"/>
    </source>
</evidence>
<proteinExistence type="predicted"/>
<accession>A0A3M7MFV4</accession>
<dbReference type="OrthoDB" id="8922241at2759"/>
<dbReference type="InterPro" id="IPR036236">
    <property type="entry name" value="Znf_C2H2_sf"/>
</dbReference>
<dbReference type="PANTHER" id="PTHR46179:SF24">
    <property type="entry name" value="C2H2-TYPE DOMAIN-CONTAINING PROTEIN"/>
    <property type="match status" value="1"/>
</dbReference>
<evidence type="ECO:0000313" key="6">
    <source>
        <dbReference type="Proteomes" id="UP000265663"/>
    </source>
</evidence>
<feature type="chain" id="PRO_5018248824" evidence="3">
    <location>
        <begin position="21"/>
        <end position="272"/>
    </location>
</feature>
<gene>
    <name evidence="5" type="ORF">GMOD_00007863</name>
</gene>
<dbReference type="Proteomes" id="UP000265663">
    <property type="component" value="Unassembled WGS sequence"/>
</dbReference>
<feature type="region of interest" description="Disordered" evidence="2">
    <location>
        <begin position="154"/>
        <end position="175"/>
    </location>
</feature>
<dbReference type="AlphaFoldDB" id="A0A3M7MFV4"/>
<organism evidence="5 6">
    <name type="scientific">Pyrenophora seminiperda CCB06</name>
    <dbReference type="NCBI Taxonomy" id="1302712"/>
    <lineage>
        <taxon>Eukaryota</taxon>
        <taxon>Fungi</taxon>
        <taxon>Dikarya</taxon>
        <taxon>Ascomycota</taxon>
        <taxon>Pezizomycotina</taxon>
        <taxon>Dothideomycetes</taxon>
        <taxon>Pleosporomycetidae</taxon>
        <taxon>Pleosporales</taxon>
        <taxon>Pleosporineae</taxon>
        <taxon>Pleosporaceae</taxon>
        <taxon>Pyrenophora</taxon>
    </lineage>
</organism>
<dbReference type="EMBL" id="KE747840">
    <property type="protein sequence ID" value="RMZ73357.1"/>
    <property type="molecule type" value="Genomic_DNA"/>
</dbReference>
<evidence type="ECO:0000259" key="4">
    <source>
        <dbReference type="PROSITE" id="PS50157"/>
    </source>
</evidence>
<keyword evidence="3" id="KW-0732">Signal</keyword>
<sequence length="272" mass="30829">MYTLLVIAVLLAVLLQPVVATSPVDYPMPSTPFELPYHSMDFNNTVCQLCCFRLLDYCCCLDSLPVLPEMPYAAPDMFVNDTDAFADAHTFDTSLFDFDGDGMEALAPVYEYVHGSYGQPLNDEHIQSMDANETTVQPTTIQTHIEETYTVGDRLPARRPRSRKAAQRRQAPRDGGFSCNADDCDKVFNRQCDLNRHKKTHMTEKPHVCPDCAKGFLYPKDLQRHKQQHRDPSSALNSWRCDHPTCSGLVGFSRKDNLLRHKRKQHMSAVTA</sequence>
<dbReference type="SUPFAM" id="SSF57667">
    <property type="entry name" value="beta-beta-alpha zinc fingers"/>
    <property type="match status" value="1"/>
</dbReference>
<dbReference type="PANTHER" id="PTHR46179">
    <property type="entry name" value="ZINC FINGER PROTEIN"/>
    <property type="match status" value="1"/>
</dbReference>
<feature type="domain" description="C2H2-type" evidence="4">
    <location>
        <begin position="177"/>
        <end position="206"/>
    </location>
</feature>
<feature type="signal peptide" evidence="3">
    <location>
        <begin position="1"/>
        <end position="20"/>
    </location>
</feature>
<reference evidence="5 6" key="1">
    <citation type="journal article" date="2014" name="PLoS ONE">
        <title>De novo Genome Assembly of the Fungal Plant Pathogen Pyrenophora semeniperda.</title>
        <authorList>
            <person name="Soliai M.M."/>
            <person name="Meyer S.E."/>
            <person name="Udall J.A."/>
            <person name="Elzinga D.E."/>
            <person name="Hermansen R.A."/>
            <person name="Bodily P.M."/>
            <person name="Hart A.A."/>
            <person name="Coleman C.E."/>
        </authorList>
    </citation>
    <scope>NUCLEOTIDE SEQUENCE [LARGE SCALE GENOMIC DNA]</scope>
    <source>
        <strain evidence="5 6">CCB06</strain>
        <tissue evidence="5">Mycelium</tissue>
    </source>
</reference>
<dbReference type="InterPro" id="IPR013087">
    <property type="entry name" value="Znf_C2H2_type"/>
</dbReference>
<keyword evidence="6" id="KW-1185">Reference proteome</keyword>
<protein>
    <submittedName>
        <fullName evidence="5">Glis family zinc finger 1</fullName>
    </submittedName>
</protein>
<feature type="domain" description="C2H2-type" evidence="4">
    <location>
        <begin position="207"/>
        <end position="234"/>
    </location>
</feature>
<dbReference type="Gene3D" id="3.30.160.60">
    <property type="entry name" value="Classic Zinc Finger"/>
    <property type="match status" value="2"/>
</dbReference>
<dbReference type="GO" id="GO:0005634">
    <property type="term" value="C:nucleus"/>
    <property type="evidence" value="ECO:0007669"/>
    <property type="project" value="TreeGrafter"/>
</dbReference>
<dbReference type="GO" id="GO:0008270">
    <property type="term" value="F:zinc ion binding"/>
    <property type="evidence" value="ECO:0007669"/>
    <property type="project" value="UniProtKB-KW"/>
</dbReference>
<dbReference type="SMART" id="SM00355">
    <property type="entry name" value="ZnF_C2H2"/>
    <property type="match status" value="3"/>
</dbReference>
<dbReference type="GO" id="GO:0006357">
    <property type="term" value="P:regulation of transcription by RNA polymerase II"/>
    <property type="evidence" value="ECO:0007669"/>
    <property type="project" value="TreeGrafter"/>
</dbReference>
<keyword evidence="1" id="KW-0479">Metal-binding</keyword>